<dbReference type="EC" id="3.1.26.4" evidence="2"/>
<dbReference type="EMBL" id="JAROKS010000011">
    <property type="protein sequence ID" value="KAK1799805.1"/>
    <property type="molecule type" value="Genomic_DNA"/>
</dbReference>
<proteinExistence type="inferred from homology"/>
<dbReference type="CDD" id="cd01647">
    <property type="entry name" value="RT_LTR"/>
    <property type="match status" value="1"/>
</dbReference>
<dbReference type="InterPro" id="IPR051320">
    <property type="entry name" value="Viral_Replic_Matur_Polypro"/>
</dbReference>
<dbReference type="PANTHER" id="PTHR33064">
    <property type="entry name" value="POL PROTEIN"/>
    <property type="match status" value="1"/>
</dbReference>
<sequence>MTSAFEALQQASIFTKLDLRSAYNLWYINKVLRETLDRYVFVYLDDILIYTQTVEEHLTHFRRALQLLLKNHLFVKLEKSVFHARTISFLGFVVSHNKLCMDPAKVWTVENWPRPTSVHLVQCFLGFTNFYHRFIKNFSTVAALLIALTRKALGQFCWSTKAQQAFDELKRRLIKAPILQLPDAELPFVIEVDASEVGIDAVVSHRSREDKKWHPCAYFS</sequence>
<dbReference type="InterPro" id="IPR043128">
    <property type="entry name" value="Rev_trsase/Diguanyl_cyclase"/>
</dbReference>
<dbReference type="InterPro" id="IPR041577">
    <property type="entry name" value="RT_RNaseH_2"/>
</dbReference>
<dbReference type="Proteomes" id="UP001239994">
    <property type="component" value="Unassembled WGS sequence"/>
</dbReference>
<dbReference type="FunFam" id="3.30.70.270:FF:000020">
    <property type="entry name" value="Transposon Tf2-6 polyprotein-like Protein"/>
    <property type="match status" value="1"/>
</dbReference>
<dbReference type="InterPro" id="IPR000477">
    <property type="entry name" value="RT_dom"/>
</dbReference>
<dbReference type="PROSITE" id="PS50878">
    <property type="entry name" value="RT_POL"/>
    <property type="match status" value="1"/>
</dbReference>
<dbReference type="Gene3D" id="3.30.70.270">
    <property type="match status" value="2"/>
</dbReference>
<dbReference type="SUPFAM" id="SSF56672">
    <property type="entry name" value="DNA/RNA polymerases"/>
    <property type="match status" value="1"/>
</dbReference>
<evidence type="ECO:0000313" key="4">
    <source>
        <dbReference type="EMBL" id="KAK1799805.1"/>
    </source>
</evidence>
<evidence type="ECO:0000313" key="5">
    <source>
        <dbReference type="Proteomes" id="UP001239994"/>
    </source>
</evidence>
<accession>A0AAD8ZLS2</accession>
<dbReference type="FunFam" id="3.30.70.270:FF:000003">
    <property type="entry name" value="Transposon Ty3-G Gag-Pol polyprotein"/>
    <property type="match status" value="1"/>
</dbReference>
<comment type="similarity">
    <text evidence="1">Belongs to the beta type-B retroviral polymerase family. HERV class-II K(HML-2) pol subfamily.</text>
</comment>
<dbReference type="Pfam" id="PF00078">
    <property type="entry name" value="RVT_1"/>
    <property type="match status" value="1"/>
</dbReference>
<dbReference type="PANTHER" id="PTHR33064:SF37">
    <property type="entry name" value="RIBONUCLEASE H"/>
    <property type="match status" value="1"/>
</dbReference>
<gene>
    <name evidence="4" type="ORF">P4O66_006337</name>
</gene>
<dbReference type="AlphaFoldDB" id="A0AAD8ZLS2"/>
<evidence type="ECO:0000259" key="3">
    <source>
        <dbReference type="PROSITE" id="PS50878"/>
    </source>
</evidence>
<dbReference type="InterPro" id="IPR043502">
    <property type="entry name" value="DNA/RNA_pol_sf"/>
</dbReference>
<feature type="domain" description="Reverse transcriptase" evidence="3">
    <location>
        <begin position="1"/>
        <end position="94"/>
    </location>
</feature>
<keyword evidence="5" id="KW-1185">Reference proteome</keyword>
<evidence type="ECO:0000256" key="1">
    <source>
        <dbReference type="ARBA" id="ARBA00010879"/>
    </source>
</evidence>
<evidence type="ECO:0000256" key="2">
    <source>
        <dbReference type="ARBA" id="ARBA00012180"/>
    </source>
</evidence>
<reference evidence="4" key="1">
    <citation type="submission" date="2023-03" db="EMBL/GenBank/DDBJ databases">
        <title>Electrophorus voltai genome.</title>
        <authorList>
            <person name="Bian C."/>
        </authorList>
    </citation>
    <scope>NUCLEOTIDE SEQUENCE</scope>
    <source>
        <strain evidence="4">CB-2022</strain>
        <tissue evidence="4">Muscle</tissue>
    </source>
</reference>
<organism evidence="4 5">
    <name type="scientific">Electrophorus voltai</name>
    <dbReference type="NCBI Taxonomy" id="2609070"/>
    <lineage>
        <taxon>Eukaryota</taxon>
        <taxon>Metazoa</taxon>
        <taxon>Chordata</taxon>
        <taxon>Craniata</taxon>
        <taxon>Vertebrata</taxon>
        <taxon>Euteleostomi</taxon>
        <taxon>Actinopterygii</taxon>
        <taxon>Neopterygii</taxon>
        <taxon>Teleostei</taxon>
        <taxon>Ostariophysi</taxon>
        <taxon>Gymnotiformes</taxon>
        <taxon>Gymnotoidei</taxon>
        <taxon>Gymnotidae</taxon>
        <taxon>Electrophorus</taxon>
    </lineage>
</organism>
<protein>
    <recommendedName>
        <fullName evidence="2">ribonuclease H</fullName>
        <ecNumber evidence="2">3.1.26.4</ecNumber>
    </recommendedName>
</protein>
<comment type="caution">
    <text evidence="4">The sequence shown here is derived from an EMBL/GenBank/DDBJ whole genome shotgun (WGS) entry which is preliminary data.</text>
</comment>
<name>A0AAD8ZLS2_9TELE</name>
<dbReference type="Pfam" id="PF17919">
    <property type="entry name" value="RT_RNaseH_2"/>
    <property type="match status" value="1"/>
</dbReference>
<dbReference type="GO" id="GO:0004523">
    <property type="term" value="F:RNA-DNA hybrid ribonuclease activity"/>
    <property type="evidence" value="ECO:0007669"/>
    <property type="project" value="UniProtKB-EC"/>
</dbReference>